<dbReference type="InterPro" id="IPR029442">
    <property type="entry name" value="GyrI-like"/>
</dbReference>
<feature type="domain" description="GyrI-like small molecule binding" evidence="1">
    <location>
        <begin position="32"/>
        <end position="213"/>
    </location>
</feature>
<reference evidence="2 3" key="1">
    <citation type="submission" date="2019-11" db="EMBL/GenBank/DDBJ databases">
        <title>Draft genome sequence of 12 host-associated Lactobacillus reuteri rodent strains.</title>
        <authorList>
            <person name="Zhang S."/>
            <person name="Ozcam M."/>
            <person name="Van Pijkeren J.P."/>
        </authorList>
    </citation>
    <scope>NUCLEOTIDE SEQUENCE [LARGE SCALE GENOMIC DNA]</scope>
    <source>
        <strain evidence="2 3">L1604-1</strain>
    </source>
</reference>
<dbReference type="Proteomes" id="UP000441557">
    <property type="component" value="Unassembled WGS sequence"/>
</dbReference>
<dbReference type="SUPFAM" id="SSF55136">
    <property type="entry name" value="Probable bacterial effector-binding domain"/>
    <property type="match status" value="1"/>
</dbReference>
<dbReference type="EMBL" id="WJMZ01000001">
    <property type="protein sequence ID" value="MRG82944.1"/>
    <property type="molecule type" value="Genomic_DNA"/>
</dbReference>
<dbReference type="Pfam" id="PF06445">
    <property type="entry name" value="GyrI-like"/>
    <property type="match status" value="1"/>
</dbReference>
<gene>
    <name evidence="2" type="ORF">GIX80_00785</name>
</gene>
<dbReference type="AlphaFoldDB" id="A0AB36ACR7"/>
<proteinExistence type="predicted"/>
<organism evidence="2 3">
    <name type="scientific">Limosilactobacillus reuteri</name>
    <name type="common">Lactobacillus reuteri</name>
    <dbReference type="NCBI Taxonomy" id="1598"/>
    <lineage>
        <taxon>Bacteria</taxon>
        <taxon>Bacillati</taxon>
        <taxon>Bacillota</taxon>
        <taxon>Bacilli</taxon>
        <taxon>Lactobacillales</taxon>
        <taxon>Lactobacillaceae</taxon>
        <taxon>Limosilactobacillus</taxon>
    </lineage>
</organism>
<protein>
    <submittedName>
        <fullName evidence="2">Transcriptional regulator</fullName>
    </submittedName>
</protein>
<evidence type="ECO:0000313" key="2">
    <source>
        <dbReference type="EMBL" id="MRG82944.1"/>
    </source>
</evidence>
<sequence>MAYNFRKEQKKLYVPGKNPSLINVPIMKYLVMKYLAVRGHGDPNQENSEYKKAIEKLYAVAYTIKMSKKGTYQIPDYFDFVVPPLEGLWWQDGITGIDYAHKEKFYFIAMIRLPDFVTQDVFDWAIQEASEKKQLDLHNVEFLSMHEGLCVQALHIGSYDDEPATIDKIHKFIKEQGLQVDINDDRHHHEIYLSDPRRTKVENLKTVLRIPVKNN</sequence>
<dbReference type="Gene3D" id="3.20.80.10">
    <property type="entry name" value="Regulatory factor, effector binding domain"/>
    <property type="match status" value="1"/>
</dbReference>
<dbReference type="RefSeq" id="WP_153705846.1">
    <property type="nucleotide sequence ID" value="NZ_JAFFPO010000009.1"/>
</dbReference>
<evidence type="ECO:0000313" key="3">
    <source>
        <dbReference type="Proteomes" id="UP000441557"/>
    </source>
</evidence>
<dbReference type="InterPro" id="IPR011256">
    <property type="entry name" value="Reg_factor_effector_dom_sf"/>
</dbReference>
<comment type="caution">
    <text evidence="2">The sequence shown here is derived from an EMBL/GenBank/DDBJ whole genome shotgun (WGS) entry which is preliminary data.</text>
</comment>
<name>A0AB36ACR7_LIMRT</name>
<dbReference type="InterPro" id="IPR008319">
    <property type="entry name" value="GyrI-like_CCH_Lin2189-like"/>
</dbReference>
<evidence type="ECO:0000259" key="1">
    <source>
        <dbReference type="Pfam" id="PF06445"/>
    </source>
</evidence>
<accession>A0AB36ACR7</accession>
<dbReference type="PIRSF" id="PIRSF031644">
    <property type="entry name" value="UCP031644"/>
    <property type="match status" value="1"/>
</dbReference>